<dbReference type="InterPro" id="IPR011990">
    <property type="entry name" value="TPR-like_helical_dom_sf"/>
</dbReference>
<evidence type="ECO:0000256" key="3">
    <source>
        <dbReference type="PROSITE-ProRule" id="PRU00708"/>
    </source>
</evidence>
<evidence type="ECO:0000259" key="5">
    <source>
        <dbReference type="Pfam" id="PF14543"/>
    </source>
</evidence>
<dbReference type="InterPro" id="IPR032799">
    <property type="entry name" value="TAXi_C"/>
</dbReference>
<dbReference type="EnsemblPlants" id="AUR62008162-RA">
    <property type="protein sequence ID" value="AUR62008162-RA:cds"/>
    <property type="gene ID" value="AUR62008162"/>
</dbReference>
<evidence type="ECO:0008006" key="8">
    <source>
        <dbReference type="Google" id="ProtNLM"/>
    </source>
</evidence>
<feature type="domain" description="Xylanase inhibitor N-terminal" evidence="5">
    <location>
        <begin position="177"/>
        <end position="285"/>
    </location>
</feature>
<keyword evidence="2" id="KW-0677">Repeat</keyword>
<evidence type="ECO:0000256" key="2">
    <source>
        <dbReference type="ARBA" id="ARBA00022737"/>
    </source>
</evidence>
<dbReference type="Pfam" id="PF13041">
    <property type="entry name" value="PPR_2"/>
    <property type="match status" value="1"/>
</dbReference>
<dbReference type="Gene3D" id="1.25.40.10">
    <property type="entry name" value="Tetratricopeptide repeat domain"/>
    <property type="match status" value="2"/>
</dbReference>
<dbReference type="Pfam" id="PF01535">
    <property type="entry name" value="PPR"/>
    <property type="match status" value="1"/>
</dbReference>
<feature type="domain" description="Xylanase inhibitor C-terminal" evidence="4">
    <location>
        <begin position="322"/>
        <end position="440"/>
    </location>
</feature>
<reference evidence="6" key="2">
    <citation type="submission" date="2021-03" db="UniProtKB">
        <authorList>
            <consortium name="EnsemblPlants"/>
        </authorList>
    </citation>
    <scope>IDENTIFICATION</scope>
</reference>
<keyword evidence="7" id="KW-1185">Reference proteome</keyword>
<sequence>YYALNGDLTSAHQLFDESPQRSIYLWNSIIRACAQVHDFKNAFHLFNQLLRSELCPDNFTFACILRACYENNDVEGVRLVNGGLVVSGLQMDSICGSSLVKAYSKLRFVDDASKVFNGVVDPDLATWNLLIRGYGYCGIRLYVVMVNVLWQLNLGRASNVNSSSRGYLIEVVHDFNCGVLAYTPWSDALYTGGLAEDVSSLYKQAQQNSLAQLSKVSLPGFPFTCADKGPLKGLSPRTKGVVTLARVPVALHSQISSTFKVPRKFALCLPSSSSSGYNGAVYFGGSPNYMSKSLITTPLIITPNSTAPIKPEGEVSIEYFIKALINVFVTKATAMKMTGVTSVAPFGACFSAKTVVSNAKTGPSVPIIDIIMDGKSPLLHNKNARWRIYGANSVVKVSENVMCLGFVDGGSSPTTSIVIGGKQMEDNLVEIDHETNKLGVTSSLLRMGTSCSKFKGI</sequence>
<name>A0A803L8H3_CHEQI</name>
<dbReference type="GO" id="GO:0006508">
    <property type="term" value="P:proteolysis"/>
    <property type="evidence" value="ECO:0007669"/>
    <property type="project" value="InterPro"/>
</dbReference>
<organism evidence="6 7">
    <name type="scientific">Chenopodium quinoa</name>
    <name type="common">Quinoa</name>
    <dbReference type="NCBI Taxonomy" id="63459"/>
    <lineage>
        <taxon>Eukaryota</taxon>
        <taxon>Viridiplantae</taxon>
        <taxon>Streptophyta</taxon>
        <taxon>Embryophyta</taxon>
        <taxon>Tracheophyta</taxon>
        <taxon>Spermatophyta</taxon>
        <taxon>Magnoliopsida</taxon>
        <taxon>eudicotyledons</taxon>
        <taxon>Gunneridae</taxon>
        <taxon>Pentapetalae</taxon>
        <taxon>Caryophyllales</taxon>
        <taxon>Chenopodiaceae</taxon>
        <taxon>Chenopodioideae</taxon>
        <taxon>Atripliceae</taxon>
        <taxon>Chenopodium</taxon>
    </lineage>
</organism>
<dbReference type="Pfam" id="PF14541">
    <property type="entry name" value="TAXi_C"/>
    <property type="match status" value="1"/>
</dbReference>
<dbReference type="SUPFAM" id="SSF50630">
    <property type="entry name" value="Acid proteases"/>
    <property type="match status" value="1"/>
</dbReference>
<feature type="repeat" description="PPR" evidence="3">
    <location>
        <begin position="22"/>
        <end position="56"/>
    </location>
</feature>
<dbReference type="InterPro" id="IPR032861">
    <property type="entry name" value="TAXi_N"/>
</dbReference>
<evidence type="ECO:0000313" key="6">
    <source>
        <dbReference type="EnsemblPlants" id="AUR62008162-RA:cds"/>
    </source>
</evidence>
<dbReference type="PANTHER" id="PTHR47965">
    <property type="entry name" value="ASPARTYL PROTEASE-RELATED"/>
    <property type="match status" value="1"/>
</dbReference>
<dbReference type="GO" id="GO:0004190">
    <property type="term" value="F:aspartic-type endopeptidase activity"/>
    <property type="evidence" value="ECO:0007669"/>
    <property type="project" value="InterPro"/>
</dbReference>
<dbReference type="Gene3D" id="2.40.70.10">
    <property type="entry name" value="Acid Proteases"/>
    <property type="match status" value="2"/>
</dbReference>
<dbReference type="NCBIfam" id="TIGR00756">
    <property type="entry name" value="PPR"/>
    <property type="match status" value="1"/>
</dbReference>
<dbReference type="Pfam" id="PF14543">
    <property type="entry name" value="TAXi_N"/>
    <property type="match status" value="1"/>
</dbReference>
<evidence type="ECO:0000259" key="4">
    <source>
        <dbReference type="Pfam" id="PF14541"/>
    </source>
</evidence>
<dbReference type="InterPro" id="IPR001461">
    <property type="entry name" value="Aspartic_peptidase_A1"/>
</dbReference>
<dbReference type="Proteomes" id="UP000596660">
    <property type="component" value="Unplaced"/>
</dbReference>
<accession>A0A803L8H3</accession>
<dbReference type="PROSITE" id="PS51375">
    <property type="entry name" value="PPR"/>
    <property type="match status" value="1"/>
</dbReference>
<dbReference type="PANTHER" id="PTHR47965:SF68">
    <property type="entry name" value="BASIC 7S GLOBULIN-LIKE"/>
    <property type="match status" value="1"/>
</dbReference>
<dbReference type="InterPro" id="IPR002885">
    <property type="entry name" value="PPR_rpt"/>
</dbReference>
<proteinExistence type="inferred from homology"/>
<dbReference type="InterPro" id="IPR021109">
    <property type="entry name" value="Peptidase_aspartic_dom_sf"/>
</dbReference>
<evidence type="ECO:0000256" key="1">
    <source>
        <dbReference type="ARBA" id="ARBA00007447"/>
    </source>
</evidence>
<dbReference type="Gramene" id="AUR62008162-RA">
    <property type="protein sequence ID" value="AUR62008162-RA:cds"/>
    <property type="gene ID" value="AUR62008162"/>
</dbReference>
<comment type="similarity">
    <text evidence="1">Belongs to the peptidase A1 family.</text>
</comment>
<protein>
    <recommendedName>
        <fullName evidence="8">Peptidase A1 domain-containing protein</fullName>
    </recommendedName>
</protein>
<evidence type="ECO:0000313" key="7">
    <source>
        <dbReference type="Proteomes" id="UP000596660"/>
    </source>
</evidence>
<reference evidence="6" key="1">
    <citation type="journal article" date="2017" name="Nature">
        <title>The genome of Chenopodium quinoa.</title>
        <authorList>
            <person name="Jarvis D.E."/>
            <person name="Ho Y.S."/>
            <person name="Lightfoot D.J."/>
            <person name="Schmoeckel S.M."/>
            <person name="Li B."/>
            <person name="Borm T.J.A."/>
            <person name="Ohyanagi H."/>
            <person name="Mineta K."/>
            <person name="Michell C.T."/>
            <person name="Saber N."/>
            <person name="Kharbatia N.M."/>
            <person name="Rupper R.R."/>
            <person name="Sharp A.R."/>
            <person name="Dally N."/>
            <person name="Boughton B.A."/>
            <person name="Woo Y.H."/>
            <person name="Gao G."/>
            <person name="Schijlen E.G.W.M."/>
            <person name="Guo X."/>
            <person name="Momin A.A."/>
            <person name="Negrao S."/>
            <person name="Al-Babili S."/>
            <person name="Gehring C."/>
            <person name="Roessner U."/>
            <person name="Jung C."/>
            <person name="Murphy K."/>
            <person name="Arold S.T."/>
            <person name="Gojobori T."/>
            <person name="van der Linden C.G."/>
            <person name="van Loo E.N."/>
            <person name="Jellen E.N."/>
            <person name="Maughan P.J."/>
            <person name="Tester M."/>
        </authorList>
    </citation>
    <scope>NUCLEOTIDE SEQUENCE [LARGE SCALE GENOMIC DNA]</scope>
    <source>
        <strain evidence="6">cv. PI 614886</strain>
    </source>
</reference>
<dbReference type="AlphaFoldDB" id="A0A803L8H3"/>